<sequence length="314" mass="34748">MRYIMDVDTGVDDAMALMGMLSYSKCVEAITVVAGNTDMENAYNNTMRVLKELGQTQIPVYKGADKPILGQWEPEEDYFGSDNFGNVASKYSIGKNTARDNTFAPLKLIELIRASSNQITLILLAPLTNLAIALLVDSNITRNVNEIFILGGNIEGHGNIRPGSEFNFLVDPEAAQVVLDRVECRVTIVPWEAVLKSTLPWVMNGIYSFRTLHGKKAKFLKALTNHTISCCLGNGKSPGFSLGDFLAVLAVVDPYSVHERLHHRVAVELTGFHTKGMLVHGWTADMLPHVNRTVDIVDWFNARNIEMAFTKTFG</sequence>
<evidence type="ECO:0000313" key="3">
    <source>
        <dbReference type="EMBL" id="EEC14832.1"/>
    </source>
</evidence>
<gene>
    <name evidence="3" type="ORF">IscW_ISCW011480</name>
</gene>
<dbReference type="EMBL" id="DS876263">
    <property type="protein sequence ID" value="EEC14832.1"/>
    <property type="molecule type" value="Genomic_DNA"/>
</dbReference>
<dbReference type="PaxDb" id="6945-B7Q7L0"/>
<dbReference type="InterPro" id="IPR036452">
    <property type="entry name" value="Ribo_hydro-like"/>
</dbReference>
<reference evidence="3 5" key="1">
    <citation type="submission" date="2008-03" db="EMBL/GenBank/DDBJ databases">
        <title>Annotation of Ixodes scapularis.</title>
        <authorList>
            <consortium name="Ixodes scapularis Genome Project Consortium"/>
            <person name="Caler E."/>
            <person name="Hannick L.I."/>
            <person name="Bidwell S."/>
            <person name="Joardar V."/>
            <person name="Thiagarajan M."/>
            <person name="Amedeo P."/>
            <person name="Galinsky K.J."/>
            <person name="Schobel S."/>
            <person name="Inman J."/>
            <person name="Hostetler J."/>
            <person name="Miller J."/>
            <person name="Hammond M."/>
            <person name="Megy K."/>
            <person name="Lawson D."/>
            <person name="Kodira C."/>
            <person name="Sutton G."/>
            <person name="Meyer J."/>
            <person name="Hill C.A."/>
            <person name="Birren B."/>
            <person name="Nene V."/>
            <person name="Collins F."/>
            <person name="Alarcon-Chaidez F."/>
            <person name="Wikel S."/>
            <person name="Strausberg R."/>
        </authorList>
    </citation>
    <scope>NUCLEOTIDE SEQUENCE [LARGE SCALE GENOMIC DNA]</scope>
    <source>
        <strain evidence="5">Wikel</strain>
        <strain evidence="3">Wikel colony</strain>
    </source>
</reference>
<dbReference type="STRING" id="6945.B7Q7L0"/>
<organism>
    <name type="scientific">Ixodes scapularis</name>
    <name type="common">Black-legged tick</name>
    <name type="synonym">Deer tick</name>
    <dbReference type="NCBI Taxonomy" id="6945"/>
    <lineage>
        <taxon>Eukaryota</taxon>
        <taxon>Metazoa</taxon>
        <taxon>Ecdysozoa</taxon>
        <taxon>Arthropoda</taxon>
        <taxon>Chelicerata</taxon>
        <taxon>Arachnida</taxon>
        <taxon>Acari</taxon>
        <taxon>Parasitiformes</taxon>
        <taxon>Ixodida</taxon>
        <taxon>Ixodoidea</taxon>
        <taxon>Ixodidae</taxon>
        <taxon>Ixodinae</taxon>
        <taxon>Ixodes</taxon>
    </lineage>
</organism>
<dbReference type="Proteomes" id="UP000001555">
    <property type="component" value="Unassembled WGS sequence"/>
</dbReference>
<dbReference type="HOGENOM" id="CLU_036838_11_2_1"/>
<dbReference type="SUPFAM" id="SSF53590">
    <property type="entry name" value="Nucleoside hydrolase"/>
    <property type="match status" value="1"/>
</dbReference>
<dbReference type="EMBL" id="ABJB010711762">
    <property type="status" value="NOT_ANNOTATED_CDS"/>
    <property type="molecule type" value="Genomic_DNA"/>
</dbReference>
<accession>B7Q7L0</accession>
<dbReference type="EMBL" id="ABJB010664723">
    <property type="status" value="NOT_ANNOTATED_CDS"/>
    <property type="molecule type" value="Genomic_DNA"/>
</dbReference>
<comment type="similarity">
    <text evidence="1">Belongs to the IUNH family.</text>
</comment>
<dbReference type="PANTHER" id="PTHR46190">
    <property type="entry name" value="SI:CH211-201H21.5-RELATED"/>
    <property type="match status" value="1"/>
</dbReference>
<keyword evidence="3" id="KW-0326">Glycosidase</keyword>
<proteinExistence type="inferred from homology"/>
<evidence type="ECO:0000313" key="5">
    <source>
        <dbReference type="Proteomes" id="UP000001555"/>
    </source>
</evidence>
<feature type="domain" description="Inosine/uridine-preferring nucleoside hydrolase" evidence="2">
    <location>
        <begin position="4"/>
        <end position="288"/>
    </location>
</feature>
<dbReference type="PANTHER" id="PTHR46190:SF1">
    <property type="entry name" value="SI:CH211-201H21.5"/>
    <property type="match status" value="1"/>
</dbReference>
<dbReference type="InterPro" id="IPR001910">
    <property type="entry name" value="Inosine/uridine_hydrolase_dom"/>
</dbReference>
<name>B7Q7L0_IXOSC</name>
<dbReference type="OrthoDB" id="432381at2759"/>
<reference evidence="4" key="2">
    <citation type="submission" date="2020-05" db="UniProtKB">
        <authorList>
            <consortium name="EnsemblMetazoa"/>
        </authorList>
    </citation>
    <scope>IDENTIFICATION</scope>
    <source>
        <strain evidence="4">wikel</strain>
    </source>
</reference>
<evidence type="ECO:0000256" key="1">
    <source>
        <dbReference type="ARBA" id="ARBA00009176"/>
    </source>
</evidence>
<dbReference type="EnsemblMetazoa" id="ISCW011480-RA">
    <property type="protein sequence ID" value="ISCW011480-PA"/>
    <property type="gene ID" value="ISCW011480"/>
</dbReference>
<keyword evidence="3" id="KW-0378">Hydrolase</keyword>
<dbReference type="EC" id="3.2.2.1" evidence="3"/>
<dbReference type="Gene3D" id="3.90.245.10">
    <property type="entry name" value="Ribonucleoside hydrolase-like"/>
    <property type="match status" value="1"/>
</dbReference>
<protein>
    <submittedName>
        <fullName evidence="3 4">Inosine-uridine preferring nucleoside hydrolase, putative</fullName>
        <ecNumber evidence="3">3.2.2.1</ecNumber>
    </submittedName>
</protein>
<evidence type="ECO:0000313" key="4">
    <source>
        <dbReference type="EnsemblMetazoa" id="ISCW011480-PA"/>
    </source>
</evidence>
<dbReference type="AlphaFoldDB" id="B7Q7L0"/>
<evidence type="ECO:0000259" key="2">
    <source>
        <dbReference type="Pfam" id="PF01156"/>
    </source>
</evidence>
<dbReference type="VEuPathDB" id="VectorBase:ISCP_007666"/>
<dbReference type="GO" id="GO:0008477">
    <property type="term" value="F:purine nucleosidase activity"/>
    <property type="evidence" value="ECO:0007669"/>
    <property type="project" value="UniProtKB-EC"/>
</dbReference>
<dbReference type="Pfam" id="PF01156">
    <property type="entry name" value="IU_nuc_hydro"/>
    <property type="match status" value="1"/>
</dbReference>
<dbReference type="InParanoid" id="B7Q7L0"/>
<dbReference type="EMBL" id="ABJB010810252">
    <property type="status" value="NOT_ANNOTATED_CDS"/>
    <property type="molecule type" value="Genomic_DNA"/>
</dbReference>
<keyword evidence="5" id="KW-1185">Reference proteome</keyword>
<dbReference type="VEuPathDB" id="VectorBase:ISCW011480"/>
<dbReference type="VEuPathDB" id="VectorBase:ISCI011480"/>
<dbReference type="InterPro" id="IPR052775">
    <property type="entry name" value="IUN_hydrolase"/>
</dbReference>